<dbReference type="PANTHER" id="PTHR11373">
    <property type="entry name" value="DEOXYNUCLEOSIDE TRIPHOSPHATE TRIPHOSPHOHYDROLASE"/>
    <property type="match status" value="1"/>
</dbReference>
<dbReference type="Gene3D" id="1.10.3410.10">
    <property type="entry name" value="putative deoxyguanosinetriphosphate triphosphohydrolase like domain"/>
    <property type="match status" value="1"/>
</dbReference>
<dbReference type="NCBIfam" id="TIGR01353">
    <property type="entry name" value="dGTP_triPase"/>
    <property type="match status" value="1"/>
</dbReference>
<protein>
    <submittedName>
        <fullName evidence="3">DNTP triphosphohydrolase</fullName>
    </submittedName>
</protein>
<dbReference type="PANTHER" id="PTHR11373:SF32">
    <property type="entry name" value="DEOXYGUANOSINETRIPHOSPHATE TRIPHOSPHOHYDROLASE"/>
    <property type="match status" value="1"/>
</dbReference>
<dbReference type="Proteomes" id="UP000886812">
    <property type="component" value="Unassembled WGS sequence"/>
</dbReference>
<dbReference type="InterPro" id="IPR026875">
    <property type="entry name" value="PHydrolase_assoc_dom"/>
</dbReference>
<evidence type="ECO:0000313" key="4">
    <source>
        <dbReference type="Proteomes" id="UP000886812"/>
    </source>
</evidence>
<reference evidence="3" key="1">
    <citation type="submission" date="2020-10" db="EMBL/GenBank/DDBJ databases">
        <authorList>
            <person name="Gilroy R."/>
        </authorList>
    </citation>
    <scope>NUCLEOTIDE SEQUENCE</scope>
    <source>
        <strain evidence="3">10669</strain>
    </source>
</reference>
<name>A0A9D1T0N7_9BACT</name>
<dbReference type="SMART" id="SM00471">
    <property type="entry name" value="HDc"/>
    <property type="match status" value="1"/>
</dbReference>
<dbReference type="Pfam" id="PF13286">
    <property type="entry name" value="HD_assoc"/>
    <property type="match status" value="1"/>
</dbReference>
<organism evidence="3 4">
    <name type="scientific">Candidatus Spyradosoma merdigallinarum</name>
    <dbReference type="NCBI Taxonomy" id="2840950"/>
    <lineage>
        <taxon>Bacteria</taxon>
        <taxon>Pseudomonadati</taxon>
        <taxon>Verrucomicrobiota</taxon>
        <taxon>Opitutia</taxon>
        <taxon>Opitutia incertae sedis</taxon>
        <taxon>Candidatus Spyradosoma</taxon>
    </lineage>
</organism>
<evidence type="ECO:0000256" key="1">
    <source>
        <dbReference type="ARBA" id="ARBA00022801"/>
    </source>
</evidence>
<evidence type="ECO:0000313" key="3">
    <source>
        <dbReference type="EMBL" id="HIV03745.1"/>
    </source>
</evidence>
<evidence type="ECO:0000259" key="2">
    <source>
        <dbReference type="PROSITE" id="PS51831"/>
    </source>
</evidence>
<dbReference type="CDD" id="cd00077">
    <property type="entry name" value="HDc"/>
    <property type="match status" value="1"/>
</dbReference>
<dbReference type="Pfam" id="PF01966">
    <property type="entry name" value="HD"/>
    <property type="match status" value="1"/>
</dbReference>
<dbReference type="GO" id="GO:0008832">
    <property type="term" value="F:dGTPase activity"/>
    <property type="evidence" value="ECO:0007669"/>
    <property type="project" value="TreeGrafter"/>
</dbReference>
<reference evidence="3" key="2">
    <citation type="journal article" date="2021" name="PeerJ">
        <title>Extensive microbial diversity within the chicken gut microbiome revealed by metagenomics and culture.</title>
        <authorList>
            <person name="Gilroy R."/>
            <person name="Ravi A."/>
            <person name="Getino M."/>
            <person name="Pursley I."/>
            <person name="Horton D.L."/>
            <person name="Alikhan N.F."/>
            <person name="Baker D."/>
            <person name="Gharbi K."/>
            <person name="Hall N."/>
            <person name="Watson M."/>
            <person name="Adriaenssens E.M."/>
            <person name="Foster-Nyarko E."/>
            <person name="Jarju S."/>
            <person name="Secka A."/>
            <person name="Antonio M."/>
            <person name="Oren A."/>
            <person name="Chaudhuri R.R."/>
            <person name="La Ragione R."/>
            <person name="Hildebrand F."/>
            <person name="Pallen M.J."/>
        </authorList>
    </citation>
    <scope>NUCLEOTIDE SEQUENCE</scope>
    <source>
        <strain evidence="3">10669</strain>
    </source>
</reference>
<gene>
    <name evidence="3" type="primary">dgt</name>
    <name evidence="3" type="ORF">IAC75_01165</name>
</gene>
<dbReference type="InterPro" id="IPR023293">
    <property type="entry name" value="dGTP_triP_hydro_central_sf"/>
</dbReference>
<dbReference type="Gene3D" id="1.10.3210.10">
    <property type="entry name" value="Hypothetical protein af1432"/>
    <property type="match status" value="1"/>
</dbReference>
<sequence>MSAERMEWAKLLSGRRWGQRVPAAERGNAAGEEFRSAFDRDYGRILYSSSFRRLQDKTQVFPLGRNDYVRTRLTHSLETAHIGGRLGKIVGEKILARDAALRERGLRPSHFGSVVASACLAHDIGNPPFGHFGETAIEAALENARRRGDVPEDFPKKFEGNAQGFRLLTRTADSMAGKGLKLTAAVLGAFMKYPCSEKFSARKSGGISGKKFGFVEEDAAAARFVAEETGMLPCGNADGELAWKRHPLAFLTEAADDVSYLVADFEDAFVSKLISYASFREFLDPFISADERSRADSIAASEGAERAAQYVRAVAVGDGIREICRVFEEREDALLAGTQERTLLEDSAFAPAMKALRDFSLANVYNAREVAEIELMGFRVIEALFGFFSGWIREPHSPKGEKIALMIGGNALAAASATERTRFLLDYVSGMTDSFALATYRRLFGV</sequence>
<dbReference type="InterPro" id="IPR006261">
    <property type="entry name" value="dGTPase"/>
</dbReference>
<dbReference type="EMBL" id="DVOG01000030">
    <property type="protein sequence ID" value="HIV03745.1"/>
    <property type="molecule type" value="Genomic_DNA"/>
</dbReference>
<dbReference type="PROSITE" id="PS51831">
    <property type="entry name" value="HD"/>
    <property type="match status" value="1"/>
</dbReference>
<dbReference type="InterPro" id="IPR006674">
    <property type="entry name" value="HD_domain"/>
</dbReference>
<dbReference type="GO" id="GO:0006203">
    <property type="term" value="P:dGTP catabolic process"/>
    <property type="evidence" value="ECO:0007669"/>
    <property type="project" value="TreeGrafter"/>
</dbReference>
<proteinExistence type="predicted"/>
<dbReference type="InterPro" id="IPR027432">
    <property type="entry name" value="dGTP_triphosphohydrolase_C"/>
</dbReference>
<dbReference type="Gene3D" id="1.10.3550.10">
    <property type="entry name" value="eoxyguanosinetriphosphate triphosphohydrolase domain-like"/>
    <property type="match status" value="1"/>
</dbReference>
<keyword evidence="1" id="KW-0378">Hydrolase</keyword>
<dbReference type="InterPro" id="IPR003607">
    <property type="entry name" value="HD/PDEase_dom"/>
</dbReference>
<feature type="domain" description="HD" evidence="2">
    <location>
        <begin position="72"/>
        <end position="261"/>
    </location>
</feature>
<dbReference type="AlphaFoldDB" id="A0A9D1T0N7"/>
<comment type="caution">
    <text evidence="3">The sequence shown here is derived from an EMBL/GenBank/DDBJ whole genome shotgun (WGS) entry which is preliminary data.</text>
</comment>
<accession>A0A9D1T0N7</accession>
<dbReference type="SUPFAM" id="SSF109604">
    <property type="entry name" value="HD-domain/PDEase-like"/>
    <property type="match status" value="1"/>
</dbReference>
<dbReference type="InterPro" id="IPR050135">
    <property type="entry name" value="dGTPase-like"/>
</dbReference>